<organism evidence="9 10">
    <name type="scientific">Leptospira kirschneri str. H1</name>
    <dbReference type="NCBI Taxonomy" id="1049966"/>
    <lineage>
        <taxon>Bacteria</taxon>
        <taxon>Pseudomonadati</taxon>
        <taxon>Spirochaetota</taxon>
        <taxon>Spirochaetia</taxon>
        <taxon>Leptospirales</taxon>
        <taxon>Leptospiraceae</taxon>
        <taxon>Leptospira</taxon>
    </lineage>
</organism>
<dbReference type="GO" id="GO:0003735">
    <property type="term" value="F:structural constituent of ribosome"/>
    <property type="evidence" value="ECO:0007669"/>
    <property type="project" value="InterPro"/>
</dbReference>
<evidence type="ECO:0000256" key="2">
    <source>
        <dbReference type="ARBA" id="ARBA00022730"/>
    </source>
</evidence>
<dbReference type="SUPFAM" id="SSF54995">
    <property type="entry name" value="Ribosomal protein S6"/>
    <property type="match status" value="1"/>
</dbReference>
<dbReference type="InterPro" id="IPR035980">
    <property type="entry name" value="Ribosomal_bS6_sf"/>
</dbReference>
<dbReference type="Gene3D" id="3.30.70.60">
    <property type="match status" value="1"/>
</dbReference>
<comment type="function">
    <text evidence="6 8">Binds together with bS18 to 16S ribosomal RNA.</text>
</comment>
<keyword evidence="2 8" id="KW-0699">rRNA-binding</keyword>
<evidence type="ECO:0000256" key="1">
    <source>
        <dbReference type="ARBA" id="ARBA00009512"/>
    </source>
</evidence>
<evidence type="ECO:0000313" key="9">
    <source>
        <dbReference type="EMBL" id="EKO14182.1"/>
    </source>
</evidence>
<dbReference type="GO" id="GO:1990904">
    <property type="term" value="C:ribonucleoprotein complex"/>
    <property type="evidence" value="ECO:0007669"/>
    <property type="project" value="UniProtKB-KW"/>
</dbReference>
<comment type="caution">
    <text evidence="9">The sequence shown here is derived from an EMBL/GenBank/DDBJ whole genome shotgun (WGS) entry which is preliminary data.</text>
</comment>
<name>A0A0E2AZ62_9LEPT</name>
<accession>A0A0E2AZ62</accession>
<dbReference type="NCBIfam" id="TIGR00166">
    <property type="entry name" value="S6"/>
    <property type="match status" value="1"/>
</dbReference>
<dbReference type="Proteomes" id="UP000006253">
    <property type="component" value="Unassembled WGS sequence"/>
</dbReference>
<dbReference type="InterPro" id="IPR000529">
    <property type="entry name" value="Ribosomal_bS6"/>
</dbReference>
<evidence type="ECO:0000256" key="5">
    <source>
        <dbReference type="ARBA" id="ARBA00023274"/>
    </source>
</evidence>
<gene>
    <name evidence="8 9" type="primary">rpsF</name>
    <name evidence="9" type="ORF">LEP1GSC081_1996</name>
</gene>
<dbReference type="Pfam" id="PF01250">
    <property type="entry name" value="Ribosomal_S6"/>
    <property type="match status" value="1"/>
</dbReference>
<sequence length="91" mass="10741">MRNYELTTITRVSSREVTKSEIQETLKKHSVSVTAEEDWGQRKLWHPIKHEEQGIFHHYKCSADPNAIEKVEKEFLINQNILRSMVVRLHG</sequence>
<dbReference type="RefSeq" id="WP_004766717.1">
    <property type="nucleotide sequence ID" value="NZ_AHMY02000059.1"/>
</dbReference>
<evidence type="ECO:0000256" key="3">
    <source>
        <dbReference type="ARBA" id="ARBA00022884"/>
    </source>
</evidence>
<proteinExistence type="inferred from homology"/>
<keyword evidence="4 8" id="KW-0689">Ribosomal protein</keyword>
<evidence type="ECO:0000313" key="10">
    <source>
        <dbReference type="Proteomes" id="UP000006253"/>
    </source>
</evidence>
<dbReference type="FunFam" id="3.30.70.60:FF:000009">
    <property type="entry name" value="30S ribosomal protein S6"/>
    <property type="match status" value="1"/>
</dbReference>
<dbReference type="InterPro" id="IPR020814">
    <property type="entry name" value="Ribosomal_S6_plastid/chlpt"/>
</dbReference>
<protein>
    <recommendedName>
        <fullName evidence="7 8">Small ribosomal subunit protein bS6</fullName>
    </recommendedName>
</protein>
<dbReference type="CDD" id="cd00473">
    <property type="entry name" value="bS6"/>
    <property type="match status" value="1"/>
</dbReference>
<dbReference type="EMBL" id="AHMY02000059">
    <property type="protein sequence ID" value="EKO14182.1"/>
    <property type="molecule type" value="Genomic_DNA"/>
</dbReference>
<dbReference type="InterPro" id="IPR014717">
    <property type="entry name" value="Transl_elong_EF1B/ribsomal_bS6"/>
</dbReference>
<evidence type="ECO:0000256" key="6">
    <source>
        <dbReference type="ARBA" id="ARBA00035104"/>
    </source>
</evidence>
<evidence type="ECO:0000256" key="4">
    <source>
        <dbReference type="ARBA" id="ARBA00022980"/>
    </source>
</evidence>
<comment type="similarity">
    <text evidence="1 8">Belongs to the bacterial ribosomal protein bS6 family.</text>
</comment>
<reference evidence="9 10" key="1">
    <citation type="submission" date="2012-10" db="EMBL/GenBank/DDBJ databases">
        <authorList>
            <person name="Harkins D.M."/>
            <person name="Durkin A.S."/>
            <person name="Brinkac L.M."/>
            <person name="Selengut J.D."/>
            <person name="Sanka R."/>
            <person name="DePew J."/>
            <person name="Purushe J."/>
            <person name="Peacock S.J."/>
            <person name="Thaipadungpanit J."/>
            <person name="Wuthiekanun V.W."/>
            <person name="Day N.P."/>
            <person name="Vinetz J.M."/>
            <person name="Sutton G.G."/>
            <person name="Nelson W.C."/>
            <person name="Fouts D.E."/>
        </authorList>
    </citation>
    <scope>NUCLEOTIDE SEQUENCE [LARGE SCALE GENOMIC DNA]</scope>
    <source>
        <strain evidence="9 10">H1</strain>
    </source>
</reference>
<keyword evidence="3 8" id="KW-0694">RNA-binding</keyword>
<dbReference type="AlphaFoldDB" id="A0A0E2AZ62"/>
<dbReference type="GO" id="GO:0006412">
    <property type="term" value="P:translation"/>
    <property type="evidence" value="ECO:0007669"/>
    <property type="project" value="UniProtKB-UniRule"/>
</dbReference>
<dbReference type="GO" id="GO:0019843">
    <property type="term" value="F:rRNA binding"/>
    <property type="evidence" value="ECO:0007669"/>
    <property type="project" value="UniProtKB-UniRule"/>
</dbReference>
<evidence type="ECO:0000256" key="8">
    <source>
        <dbReference type="HAMAP-Rule" id="MF_00360"/>
    </source>
</evidence>
<evidence type="ECO:0000256" key="7">
    <source>
        <dbReference type="ARBA" id="ARBA00035294"/>
    </source>
</evidence>
<keyword evidence="5 8" id="KW-0687">Ribonucleoprotein</keyword>
<dbReference type="HAMAP" id="MF_00360">
    <property type="entry name" value="Ribosomal_bS6"/>
    <property type="match status" value="1"/>
</dbReference>
<dbReference type="GO" id="GO:0005840">
    <property type="term" value="C:ribosome"/>
    <property type="evidence" value="ECO:0007669"/>
    <property type="project" value="UniProtKB-KW"/>
</dbReference>